<dbReference type="Proteomes" id="UP000027318">
    <property type="component" value="Unassembled WGS sequence"/>
</dbReference>
<keyword evidence="2 7" id="KW-0812">Transmembrane</keyword>
<dbReference type="PANTHER" id="PTHR24221:SF233">
    <property type="entry name" value="ATP-BINDING_PERMEASE FUSION ABC TRANSPORTER-RELATED"/>
    <property type="match status" value="1"/>
</dbReference>
<evidence type="ECO:0000259" key="9">
    <source>
        <dbReference type="PROSITE" id="PS50929"/>
    </source>
</evidence>
<proteinExistence type="predicted"/>
<dbReference type="PROSITE" id="PS00211">
    <property type="entry name" value="ABC_TRANSPORTER_1"/>
    <property type="match status" value="1"/>
</dbReference>
<dbReference type="PANTHER" id="PTHR24221">
    <property type="entry name" value="ATP-BINDING CASSETTE SUB-FAMILY B"/>
    <property type="match status" value="1"/>
</dbReference>
<keyword evidence="4 10" id="KW-0067">ATP-binding</keyword>
<evidence type="ECO:0000256" key="3">
    <source>
        <dbReference type="ARBA" id="ARBA00022741"/>
    </source>
</evidence>
<dbReference type="GO" id="GO:0016887">
    <property type="term" value="F:ATP hydrolysis activity"/>
    <property type="evidence" value="ECO:0007669"/>
    <property type="project" value="InterPro"/>
</dbReference>
<keyword evidence="11" id="KW-1185">Reference proteome</keyword>
<evidence type="ECO:0000256" key="4">
    <source>
        <dbReference type="ARBA" id="ARBA00022840"/>
    </source>
</evidence>
<feature type="transmembrane region" description="Helical" evidence="7">
    <location>
        <begin position="29"/>
        <end position="50"/>
    </location>
</feature>
<evidence type="ECO:0000256" key="2">
    <source>
        <dbReference type="ARBA" id="ARBA00022692"/>
    </source>
</evidence>
<sequence>MEGQSVTEGQKLYTWQSILQVALKHRRELVMANIIALLAAVAAVPVPLLMPLLVDEVLLDQPATLVAAVNQLVPAEWQGPAIYIFSVFALTVLLRVTALLLNVWQARQFTIISKDLIFRIRRSLLNHLQRISMAEYETLGSGRVASHFVTDLDTVDRFIGSSISRLLVAVLSILGTAIILLWMHWQLALFILLLNPFVIWLTMVIGKRVKDLKKQENLSYEVFQGALTETLDAIQQIRASNRERHYLMRLIDGARDVRNHSSRFEWQSDAASRFSFLVFLIGFDLFRSVAMLMVLFSDLSIGQMMAVFGYLWFMIGPVQEILGIQYAWFAANAALGRVNRLIALKEEPQYPALKDPFAGHTGVQLELDNIHFSYSPGQEVLRGISLSIPAGQKVALVGASGGGKSTLIQVILGLYPAEQGDVRFNGISVRETGFEQVREHVATVLQQPALFNGTVRDNLLMGKTYTDAQCWEALRVAQLEDFVRDELPEQLETRVGRQGVRLSGGQRQRLAIARMVLSDPAVVILDEATSALDTETEARLHQALQDFLKNRTTLIVAHRLSAVKQADKVYVFEDGQIAEQGSHEELIQEQGLYQKLYGTHQQV</sequence>
<name>A0A063XY02_9GAMM</name>
<dbReference type="PATRIC" id="fig|267850.7.peg.2105"/>
<keyword evidence="5 7" id="KW-1133">Transmembrane helix</keyword>
<dbReference type="InterPro" id="IPR036640">
    <property type="entry name" value="ABC1_TM_sf"/>
</dbReference>
<dbReference type="Pfam" id="PF00664">
    <property type="entry name" value="ABC_membrane"/>
    <property type="match status" value="1"/>
</dbReference>
<dbReference type="InterPro" id="IPR011527">
    <property type="entry name" value="ABC1_TM_dom"/>
</dbReference>
<dbReference type="AlphaFoldDB" id="A0A063XY02"/>
<evidence type="ECO:0000256" key="1">
    <source>
        <dbReference type="ARBA" id="ARBA00004651"/>
    </source>
</evidence>
<evidence type="ECO:0000313" key="11">
    <source>
        <dbReference type="Proteomes" id="UP000027318"/>
    </source>
</evidence>
<dbReference type="PROSITE" id="PS50929">
    <property type="entry name" value="ABC_TM1F"/>
    <property type="match status" value="1"/>
</dbReference>
<dbReference type="RefSeq" id="WP_036547587.1">
    <property type="nucleotide sequence ID" value="NZ_JMSZ01000032.1"/>
</dbReference>
<dbReference type="InterPro" id="IPR027417">
    <property type="entry name" value="P-loop_NTPase"/>
</dbReference>
<reference evidence="10 11" key="1">
    <citation type="journal article" date="2005" name="Int. J. Syst. Evol. Microbiol.">
        <title>Nitrincola lacisaponensis gen. nov., sp. nov., a novel alkaliphilic bacterium isolated from an alkaline, saline lake.</title>
        <authorList>
            <person name="Dimitriu P.A."/>
            <person name="Shukla S.K."/>
            <person name="Conradt J."/>
            <person name="Marquez M.C."/>
            <person name="Ventosa A."/>
            <person name="Maglia A."/>
            <person name="Peyton B.M."/>
            <person name="Pinkart H.C."/>
            <person name="Mormile M.R."/>
        </authorList>
    </citation>
    <scope>NUCLEOTIDE SEQUENCE [LARGE SCALE GENOMIC DNA]</scope>
    <source>
        <strain evidence="10 11">4CA</strain>
    </source>
</reference>
<dbReference type="GO" id="GO:0005886">
    <property type="term" value="C:plasma membrane"/>
    <property type="evidence" value="ECO:0007669"/>
    <property type="project" value="UniProtKB-SubCell"/>
</dbReference>
<feature type="transmembrane region" description="Helical" evidence="7">
    <location>
        <begin position="189"/>
        <end position="206"/>
    </location>
</feature>
<dbReference type="EMBL" id="JMSZ01000032">
    <property type="protein sequence ID" value="KDE39008.1"/>
    <property type="molecule type" value="Genomic_DNA"/>
</dbReference>
<evidence type="ECO:0000313" key="10">
    <source>
        <dbReference type="EMBL" id="KDE39008.1"/>
    </source>
</evidence>
<feature type="transmembrane region" description="Helical" evidence="7">
    <location>
        <begin position="308"/>
        <end position="331"/>
    </location>
</feature>
<dbReference type="CDD" id="cd07346">
    <property type="entry name" value="ABC_6TM_exporters"/>
    <property type="match status" value="1"/>
</dbReference>
<feature type="transmembrane region" description="Helical" evidence="7">
    <location>
        <begin position="274"/>
        <end position="296"/>
    </location>
</feature>
<dbReference type="InterPro" id="IPR003439">
    <property type="entry name" value="ABC_transporter-like_ATP-bd"/>
</dbReference>
<evidence type="ECO:0000259" key="8">
    <source>
        <dbReference type="PROSITE" id="PS50893"/>
    </source>
</evidence>
<dbReference type="InterPro" id="IPR003593">
    <property type="entry name" value="AAA+_ATPase"/>
</dbReference>
<accession>A0A063XY02</accession>
<comment type="subcellular location">
    <subcellularLocation>
        <location evidence="1">Cell membrane</location>
        <topology evidence="1">Multi-pass membrane protein</topology>
    </subcellularLocation>
</comment>
<dbReference type="PROSITE" id="PS50893">
    <property type="entry name" value="ABC_TRANSPORTER_2"/>
    <property type="match status" value="1"/>
</dbReference>
<dbReference type="Gene3D" id="3.40.50.300">
    <property type="entry name" value="P-loop containing nucleotide triphosphate hydrolases"/>
    <property type="match status" value="1"/>
</dbReference>
<dbReference type="GO" id="GO:0140359">
    <property type="term" value="F:ABC-type transporter activity"/>
    <property type="evidence" value="ECO:0007669"/>
    <property type="project" value="InterPro"/>
</dbReference>
<dbReference type="Gene3D" id="1.20.1560.10">
    <property type="entry name" value="ABC transporter type 1, transmembrane domain"/>
    <property type="match status" value="1"/>
</dbReference>
<keyword evidence="3" id="KW-0547">Nucleotide-binding</keyword>
<dbReference type="InterPro" id="IPR039421">
    <property type="entry name" value="Type_1_exporter"/>
</dbReference>
<dbReference type="SUPFAM" id="SSF90123">
    <property type="entry name" value="ABC transporter transmembrane region"/>
    <property type="match status" value="1"/>
</dbReference>
<keyword evidence="6 7" id="KW-0472">Membrane</keyword>
<dbReference type="InterPro" id="IPR017871">
    <property type="entry name" value="ABC_transporter-like_CS"/>
</dbReference>
<dbReference type="SMART" id="SM00382">
    <property type="entry name" value="AAA"/>
    <property type="match status" value="1"/>
</dbReference>
<dbReference type="Pfam" id="PF00005">
    <property type="entry name" value="ABC_tran"/>
    <property type="match status" value="1"/>
</dbReference>
<feature type="domain" description="ABC transmembrane type-1" evidence="9">
    <location>
        <begin position="34"/>
        <end position="321"/>
    </location>
</feature>
<dbReference type="STRING" id="267850.ADINL_2137"/>
<feature type="transmembrane region" description="Helical" evidence="7">
    <location>
        <begin position="166"/>
        <end position="183"/>
    </location>
</feature>
<dbReference type="GO" id="GO:0034040">
    <property type="term" value="F:ATPase-coupled lipid transmembrane transporter activity"/>
    <property type="evidence" value="ECO:0007669"/>
    <property type="project" value="TreeGrafter"/>
</dbReference>
<dbReference type="FunFam" id="3.40.50.300:FF:001492">
    <property type="entry name" value="ABC transporter ATP-binding protein/permease"/>
    <property type="match status" value="1"/>
</dbReference>
<gene>
    <name evidence="10" type="ORF">ADINL_2137</name>
</gene>
<dbReference type="GO" id="GO:0005524">
    <property type="term" value="F:ATP binding"/>
    <property type="evidence" value="ECO:0007669"/>
    <property type="project" value="UniProtKB-KW"/>
</dbReference>
<comment type="caution">
    <text evidence="10">The sequence shown here is derived from an EMBL/GenBank/DDBJ whole genome shotgun (WGS) entry which is preliminary data.</text>
</comment>
<evidence type="ECO:0000256" key="6">
    <source>
        <dbReference type="ARBA" id="ARBA00023136"/>
    </source>
</evidence>
<feature type="domain" description="ABC transporter" evidence="8">
    <location>
        <begin position="365"/>
        <end position="599"/>
    </location>
</feature>
<organism evidence="10 11">
    <name type="scientific">Nitrincola lacisaponensis</name>
    <dbReference type="NCBI Taxonomy" id="267850"/>
    <lineage>
        <taxon>Bacteria</taxon>
        <taxon>Pseudomonadati</taxon>
        <taxon>Pseudomonadota</taxon>
        <taxon>Gammaproteobacteria</taxon>
        <taxon>Oceanospirillales</taxon>
        <taxon>Oceanospirillaceae</taxon>
        <taxon>Nitrincola</taxon>
    </lineage>
</organism>
<dbReference type="SUPFAM" id="SSF52540">
    <property type="entry name" value="P-loop containing nucleoside triphosphate hydrolases"/>
    <property type="match status" value="1"/>
</dbReference>
<evidence type="ECO:0000256" key="5">
    <source>
        <dbReference type="ARBA" id="ARBA00022989"/>
    </source>
</evidence>
<evidence type="ECO:0000256" key="7">
    <source>
        <dbReference type="SAM" id="Phobius"/>
    </source>
</evidence>
<feature type="transmembrane region" description="Helical" evidence="7">
    <location>
        <begin position="81"/>
        <end position="104"/>
    </location>
</feature>
<protein>
    <submittedName>
        <fullName evidence="10">Lipid A export ATP-binding/permease protein MsbA</fullName>
    </submittedName>
</protein>